<evidence type="ECO:0000256" key="1">
    <source>
        <dbReference type="ARBA" id="ARBA00025788"/>
    </source>
</evidence>
<evidence type="ECO:0000313" key="5">
    <source>
        <dbReference type="Proteomes" id="UP001141327"/>
    </source>
</evidence>
<feature type="domain" description="PITH" evidence="3">
    <location>
        <begin position="767"/>
        <end position="920"/>
    </location>
</feature>
<dbReference type="PROSITE" id="PS51532">
    <property type="entry name" value="PITH"/>
    <property type="match status" value="1"/>
</dbReference>
<reference evidence="4" key="1">
    <citation type="journal article" date="2022" name="bioRxiv">
        <title>Genomics of Preaxostyla Flagellates Illuminates Evolutionary Transitions and the Path Towards Mitochondrial Loss.</title>
        <authorList>
            <person name="Novak L.V.F."/>
            <person name="Treitli S.C."/>
            <person name="Pyrih J."/>
            <person name="Halakuc P."/>
            <person name="Pipaliya S.V."/>
            <person name="Vacek V."/>
            <person name="Brzon O."/>
            <person name="Soukal P."/>
            <person name="Eme L."/>
            <person name="Dacks J.B."/>
            <person name="Karnkowska A."/>
            <person name="Elias M."/>
            <person name="Hampl V."/>
        </authorList>
    </citation>
    <scope>NUCLEOTIDE SEQUENCE</scope>
    <source>
        <strain evidence="4">RCP-MX</strain>
    </source>
</reference>
<evidence type="ECO:0000259" key="3">
    <source>
        <dbReference type="PROSITE" id="PS51532"/>
    </source>
</evidence>
<dbReference type="Proteomes" id="UP001141327">
    <property type="component" value="Unassembled WGS sequence"/>
</dbReference>
<dbReference type="PANTHER" id="PTHR12175">
    <property type="entry name" value="AD039 HT014 THIOREDOXIN FAMILY TRP26"/>
    <property type="match status" value="1"/>
</dbReference>
<dbReference type="Pfam" id="PF06201">
    <property type="entry name" value="PITH"/>
    <property type="match status" value="1"/>
</dbReference>
<evidence type="ECO:0000256" key="2">
    <source>
        <dbReference type="SAM" id="MobiDB-lite"/>
    </source>
</evidence>
<keyword evidence="5" id="KW-1185">Reference proteome</keyword>
<dbReference type="SUPFAM" id="SSF49785">
    <property type="entry name" value="Galactose-binding domain-like"/>
    <property type="match status" value="1"/>
</dbReference>
<dbReference type="Gene3D" id="2.60.120.470">
    <property type="entry name" value="PITH domain"/>
    <property type="match status" value="1"/>
</dbReference>
<comment type="similarity">
    <text evidence="1">Belongs to the PITHD1 family.</text>
</comment>
<feature type="compositionally biased region" description="Polar residues" evidence="2">
    <location>
        <begin position="550"/>
        <end position="569"/>
    </location>
</feature>
<accession>A0ABQ8UNG1</accession>
<comment type="caution">
    <text evidence="4">The sequence shown here is derived from an EMBL/GenBank/DDBJ whole genome shotgun (WGS) entry which is preliminary data.</text>
</comment>
<evidence type="ECO:0000313" key="4">
    <source>
        <dbReference type="EMBL" id="KAJ4459996.1"/>
    </source>
</evidence>
<proteinExistence type="inferred from homology"/>
<dbReference type="InterPro" id="IPR037047">
    <property type="entry name" value="PITH_dom_sf"/>
</dbReference>
<sequence>MSKPKGVFRPTTDWEKWIKIKGGQCVDAVVHGMPQATGATPGHRMISALTAMKAAKSGEYSHVFLNTSWNVIFKELGMEHQLEDLGRLRPDVVAFNPKTNEFHVTEIPSKTDYRGARSSQLVKRNMEVLERLEQNSHFRVYELNQFKPLENSAFQGFGTPVKVAGTLGEASQGGILASAARGYALPLIGAQVIGAAAMAYDIHVSDDKYRACLTGLGGIVGAQVLPALLGLGGPITGGVGLLASLIGGLTMGTGVGAIYDWAKGGIDLSLTCNFAENLPRMRGIMIDTSENGGIAAIAQTAAGDPLTIGLPTLDPDDFAVALKVAIDPSVDGPSFSLDPNDPADPFGPYQKKVFMPEYLAGTVFGEVLFAADYRLKELSLGLVHNSATGAQHDWAGQPPLPGFRSMLDYEGGAASGGAELAHRFWIVVRQAEVVLKRGEGQGGPVYLTLGTIRLGVNVQRQTVDPTSKTGLRDSGEADRSAVEFARQCEGRMDELIRALPEFGRLYELVKAFTLAKALTAQRVPIDMGWMESLAMPTDITDILVPTLRNSRSSESAPTTSVSTRVEGNQTVTTTRTSSTTHTRTVVGGCSLSLSQCLAVREVLIPRPSVAAAAVDPLWTDIVACRDAWANPNRMPAAYLPGQSPNADAAADPPPPAAFLLPWVAHAPGANGACCSLCSLPFGHIEEEPSYCDAAGHLLCSRHLAHPGVSDRVRRLTPLCLCSVCRKPITGGRYQMRWSESLPEVDMHWDCVPPADRQKAAEREQAEAVRKDACTPGDIRKYIHTAGVECLNEDGQATARDMLAGGHVLRSDCDEQLLLKIPFQKPVRLTGMMIGGGRGPTGPKTVRLWVNRPNVSFDDAERTAGTQTVTLKRSDTGAPQALPLNALSYARVNHLTVFVESNYGAEKTEIAEMVLMGTPLL</sequence>
<dbReference type="InterPro" id="IPR008979">
    <property type="entry name" value="Galactose-bd-like_sf"/>
</dbReference>
<dbReference type="InterPro" id="IPR045099">
    <property type="entry name" value="PITH1-like"/>
</dbReference>
<gene>
    <name evidence="4" type="ORF">PAPYR_4076</name>
</gene>
<feature type="region of interest" description="Disordered" evidence="2">
    <location>
        <begin position="550"/>
        <end position="579"/>
    </location>
</feature>
<protein>
    <submittedName>
        <fullName evidence="4">Duf1000 Domain of Thioredoxin-Li 1</fullName>
    </submittedName>
</protein>
<feature type="compositionally biased region" description="Low complexity" evidence="2">
    <location>
        <begin position="570"/>
        <end position="579"/>
    </location>
</feature>
<dbReference type="PANTHER" id="PTHR12175:SF5">
    <property type="entry name" value="OS03G0795500 PROTEIN"/>
    <property type="match status" value="1"/>
</dbReference>
<name>A0ABQ8UNG1_9EUKA</name>
<dbReference type="EMBL" id="JAPMOS010000016">
    <property type="protein sequence ID" value="KAJ4459996.1"/>
    <property type="molecule type" value="Genomic_DNA"/>
</dbReference>
<dbReference type="InterPro" id="IPR010400">
    <property type="entry name" value="PITH_dom"/>
</dbReference>
<organism evidence="4 5">
    <name type="scientific">Paratrimastix pyriformis</name>
    <dbReference type="NCBI Taxonomy" id="342808"/>
    <lineage>
        <taxon>Eukaryota</taxon>
        <taxon>Metamonada</taxon>
        <taxon>Preaxostyla</taxon>
        <taxon>Paratrimastigidae</taxon>
        <taxon>Paratrimastix</taxon>
    </lineage>
</organism>